<proteinExistence type="predicted"/>
<dbReference type="AlphaFoldDB" id="A0AAD9NIU9"/>
<feature type="non-terminal residue" evidence="1">
    <location>
        <position position="1"/>
    </location>
</feature>
<keyword evidence="2" id="KW-1185">Reference proteome</keyword>
<evidence type="ECO:0000313" key="1">
    <source>
        <dbReference type="EMBL" id="KAK2170153.1"/>
    </source>
</evidence>
<accession>A0AAD9NIU9</accession>
<evidence type="ECO:0000313" key="2">
    <source>
        <dbReference type="Proteomes" id="UP001208570"/>
    </source>
</evidence>
<dbReference type="EMBL" id="JAODUP010000004">
    <property type="protein sequence ID" value="KAK2170153.1"/>
    <property type="molecule type" value="Genomic_DNA"/>
</dbReference>
<name>A0AAD9NIU9_9ANNE</name>
<comment type="caution">
    <text evidence="1">The sequence shown here is derived from an EMBL/GenBank/DDBJ whole genome shotgun (WGS) entry which is preliminary data.</text>
</comment>
<sequence length="131" mass="13158">ISSADESTVPALLAALQTYFPASCSNTSGIDSITRPSLNDIWKSALSLICLPDLNHLIVGSGLPFTMPSKVTRVPSSAARFLSGWMNCGGTGSSIRTSTCWNVGGCLGTGGAGGAAGRAATGALTGCTIFS</sequence>
<organism evidence="1 2">
    <name type="scientific">Paralvinella palmiformis</name>
    <dbReference type="NCBI Taxonomy" id="53620"/>
    <lineage>
        <taxon>Eukaryota</taxon>
        <taxon>Metazoa</taxon>
        <taxon>Spiralia</taxon>
        <taxon>Lophotrochozoa</taxon>
        <taxon>Annelida</taxon>
        <taxon>Polychaeta</taxon>
        <taxon>Sedentaria</taxon>
        <taxon>Canalipalpata</taxon>
        <taxon>Terebellida</taxon>
        <taxon>Terebelliformia</taxon>
        <taxon>Alvinellidae</taxon>
        <taxon>Paralvinella</taxon>
    </lineage>
</organism>
<reference evidence="1" key="1">
    <citation type="journal article" date="2023" name="Mol. Biol. Evol.">
        <title>Third-Generation Sequencing Reveals the Adaptive Role of the Epigenome in Three Deep-Sea Polychaetes.</title>
        <authorList>
            <person name="Perez M."/>
            <person name="Aroh O."/>
            <person name="Sun Y."/>
            <person name="Lan Y."/>
            <person name="Juniper S.K."/>
            <person name="Young C.R."/>
            <person name="Angers B."/>
            <person name="Qian P.Y."/>
        </authorList>
    </citation>
    <scope>NUCLEOTIDE SEQUENCE</scope>
    <source>
        <strain evidence="1">P08H-3</strain>
    </source>
</reference>
<dbReference type="Proteomes" id="UP001208570">
    <property type="component" value="Unassembled WGS sequence"/>
</dbReference>
<protein>
    <submittedName>
        <fullName evidence="1">Uncharacterized protein</fullName>
    </submittedName>
</protein>
<gene>
    <name evidence="1" type="ORF">LSH36_4g15000</name>
</gene>